<reference evidence="1" key="1">
    <citation type="submission" date="2020-06" db="EMBL/GenBank/DDBJ databases">
        <authorList>
            <person name="Li T."/>
            <person name="Hu X."/>
            <person name="Zhang T."/>
            <person name="Song X."/>
            <person name="Zhang H."/>
            <person name="Dai N."/>
            <person name="Sheng W."/>
            <person name="Hou X."/>
            <person name="Wei L."/>
        </authorList>
    </citation>
    <scope>NUCLEOTIDE SEQUENCE</scope>
    <source>
        <strain evidence="1">KEN1</strain>
        <tissue evidence="1">Leaf</tissue>
    </source>
</reference>
<protein>
    <submittedName>
        <fullName evidence="1">Uncharacterized protein</fullName>
    </submittedName>
</protein>
<accession>A0AAW2WAS3</accession>
<sequence length="208" mass="24025">MSLKSNKFSWISNIDPPMLILKPHFPRNLPAPLHLYLPLLRQPTEPLQPLFHVVVHLPPPLVRGVARVDPLIRHIPVAVVVPVALPWLQPQVMQRVQLRRVRPEQLVLHARLDRGIRPEVLQEVDPPRQPLPPHEHLVQEPLIAARCRRRSFLRFISMRKVQLEGSITITPELKMEPSLPVADICGKWKRMSRLRKTTTSESMKMTLS</sequence>
<gene>
    <name evidence="1" type="ORF">Slati_2354200</name>
</gene>
<dbReference type="AlphaFoldDB" id="A0AAW2WAS3"/>
<comment type="caution">
    <text evidence="1">The sequence shown here is derived from an EMBL/GenBank/DDBJ whole genome shotgun (WGS) entry which is preliminary data.</text>
</comment>
<proteinExistence type="predicted"/>
<evidence type="ECO:0000313" key="1">
    <source>
        <dbReference type="EMBL" id="KAL0438712.1"/>
    </source>
</evidence>
<reference evidence="1" key="2">
    <citation type="journal article" date="2024" name="Plant">
        <title>Genomic evolution and insights into agronomic trait innovations of Sesamum species.</title>
        <authorList>
            <person name="Miao H."/>
            <person name="Wang L."/>
            <person name="Qu L."/>
            <person name="Liu H."/>
            <person name="Sun Y."/>
            <person name="Le M."/>
            <person name="Wang Q."/>
            <person name="Wei S."/>
            <person name="Zheng Y."/>
            <person name="Lin W."/>
            <person name="Duan Y."/>
            <person name="Cao H."/>
            <person name="Xiong S."/>
            <person name="Wang X."/>
            <person name="Wei L."/>
            <person name="Li C."/>
            <person name="Ma Q."/>
            <person name="Ju M."/>
            <person name="Zhao R."/>
            <person name="Li G."/>
            <person name="Mu C."/>
            <person name="Tian Q."/>
            <person name="Mei H."/>
            <person name="Zhang T."/>
            <person name="Gao T."/>
            <person name="Zhang H."/>
        </authorList>
    </citation>
    <scope>NUCLEOTIDE SEQUENCE</scope>
    <source>
        <strain evidence="1">KEN1</strain>
    </source>
</reference>
<name>A0AAW2WAS3_9LAMI</name>
<dbReference type="EMBL" id="JACGWN010000008">
    <property type="protein sequence ID" value="KAL0438712.1"/>
    <property type="molecule type" value="Genomic_DNA"/>
</dbReference>
<organism evidence="1">
    <name type="scientific">Sesamum latifolium</name>
    <dbReference type="NCBI Taxonomy" id="2727402"/>
    <lineage>
        <taxon>Eukaryota</taxon>
        <taxon>Viridiplantae</taxon>
        <taxon>Streptophyta</taxon>
        <taxon>Embryophyta</taxon>
        <taxon>Tracheophyta</taxon>
        <taxon>Spermatophyta</taxon>
        <taxon>Magnoliopsida</taxon>
        <taxon>eudicotyledons</taxon>
        <taxon>Gunneridae</taxon>
        <taxon>Pentapetalae</taxon>
        <taxon>asterids</taxon>
        <taxon>lamiids</taxon>
        <taxon>Lamiales</taxon>
        <taxon>Pedaliaceae</taxon>
        <taxon>Sesamum</taxon>
    </lineage>
</organism>